<proteinExistence type="predicted"/>
<organism evidence="1 2">
    <name type="scientific">Fusarium ambrosium</name>
    <dbReference type="NCBI Taxonomy" id="131363"/>
    <lineage>
        <taxon>Eukaryota</taxon>
        <taxon>Fungi</taxon>
        <taxon>Dikarya</taxon>
        <taxon>Ascomycota</taxon>
        <taxon>Pezizomycotina</taxon>
        <taxon>Sordariomycetes</taxon>
        <taxon>Hypocreomycetidae</taxon>
        <taxon>Hypocreales</taxon>
        <taxon>Nectriaceae</taxon>
        <taxon>Fusarium</taxon>
        <taxon>Fusarium solani species complex</taxon>
    </lineage>
</organism>
<dbReference type="EMBL" id="NIZV01000326">
    <property type="protein sequence ID" value="RSL94206.1"/>
    <property type="molecule type" value="Genomic_DNA"/>
</dbReference>
<comment type="caution">
    <text evidence="1">The sequence shown here is derived from an EMBL/GenBank/DDBJ whole genome shotgun (WGS) entry which is preliminary data.</text>
</comment>
<dbReference type="Proteomes" id="UP000288429">
    <property type="component" value="Unassembled WGS sequence"/>
</dbReference>
<keyword evidence="2" id="KW-1185">Reference proteome</keyword>
<protein>
    <submittedName>
        <fullName evidence="1">Uncharacterized protein</fullName>
    </submittedName>
</protein>
<accession>A0A428SWX3</accession>
<sequence length="52" mass="5974">MAVDKAVCKYDTSETCCTPISLEQLAEFCEDKSKKILDQTRQLIYGPRYNLL</sequence>
<gene>
    <name evidence="1" type="ORF">CDV31_014408</name>
</gene>
<dbReference type="AlphaFoldDB" id="A0A428SWX3"/>
<name>A0A428SWX3_9HYPO</name>
<evidence type="ECO:0000313" key="2">
    <source>
        <dbReference type="Proteomes" id="UP000288429"/>
    </source>
</evidence>
<evidence type="ECO:0000313" key="1">
    <source>
        <dbReference type="EMBL" id="RSL94206.1"/>
    </source>
</evidence>
<reference evidence="1 2" key="1">
    <citation type="submission" date="2017-06" db="EMBL/GenBank/DDBJ databases">
        <title>Cmopartive genomic analysis of Ambrosia Fusariam Clade fungi.</title>
        <authorList>
            <person name="Stajich J.E."/>
            <person name="Carrillo J."/>
            <person name="Kijimoto T."/>
            <person name="Eskalen A."/>
            <person name="O'Donnell K."/>
            <person name="Kasson M."/>
        </authorList>
    </citation>
    <scope>NUCLEOTIDE SEQUENCE [LARGE SCALE GENOMIC DNA]</scope>
    <source>
        <strain evidence="1 2">NRRL 20438</strain>
    </source>
</reference>